<dbReference type="AlphaFoldDB" id="A0A1S8X9S5"/>
<accession>A0A1S8X9S5</accession>
<evidence type="ECO:0000313" key="3">
    <source>
        <dbReference type="Proteomes" id="UP000243686"/>
    </source>
</evidence>
<evidence type="ECO:0000313" key="2">
    <source>
        <dbReference type="EMBL" id="OON23459.1"/>
    </source>
</evidence>
<keyword evidence="3" id="KW-1185">Reference proteome</keyword>
<name>A0A1S8X9S5_OPIVI</name>
<gene>
    <name evidence="2" type="ORF">X801_00628</name>
</gene>
<reference evidence="2 3" key="1">
    <citation type="submission" date="2015-03" db="EMBL/GenBank/DDBJ databases">
        <title>Draft genome of the nematode, Opisthorchis viverrini.</title>
        <authorList>
            <person name="Mitreva M."/>
        </authorList>
    </citation>
    <scope>NUCLEOTIDE SEQUENCE [LARGE SCALE GENOMIC DNA]</scope>
    <source>
        <strain evidence="2">Khon Kaen</strain>
    </source>
</reference>
<feature type="compositionally biased region" description="Polar residues" evidence="1">
    <location>
        <begin position="61"/>
        <end position="74"/>
    </location>
</feature>
<feature type="compositionally biased region" description="Basic and acidic residues" evidence="1">
    <location>
        <begin position="75"/>
        <end position="87"/>
    </location>
</feature>
<dbReference type="Proteomes" id="UP000243686">
    <property type="component" value="Unassembled WGS sequence"/>
</dbReference>
<organism evidence="2 3">
    <name type="scientific">Opisthorchis viverrini</name>
    <name type="common">Southeast Asian liver fluke</name>
    <dbReference type="NCBI Taxonomy" id="6198"/>
    <lineage>
        <taxon>Eukaryota</taxon>
        <taxon>Metazoa</taxon>
        <taxon>Spiralia</taxon>
        <taxon>Lophotrochozoa</taxon>
        <taxon>Platyhelminthes</taxon>
        <taxon>Trematoda</taxon>
        <taxon>Digenea</taxon>
        <taxon>Opisthorchiida</taxon>
        <taxon>Opisthorchiata</taxon>
        <taxon>Opisthorchiidae</taxon>
        <taxon>Opisthorchis</taxon>
    </lineage>
</organism>
<dbReference type="EMBL" id="KV891542">
    <property type="protein sequence ID" value="OON23459.1"/>
    <property type="molecule type" value="Genomic_DNA"/>
</dbReference>
<feature type="region of interest" description="Disordered" evidence="1">
    <location>
        <begin position="61"/>
        <end position="87"/>
    </location>
</feature>
<proteinExistence type="predicted"/>
<evidence type="ECO:0000256" key="1">
    <source>
        <dbReference type="SAM" id="MobiDB-lite"/>
    </source>
</evidence>
<sequence>MEGYNFRLYNVELNKFDVAKDGFVPEYQDVRRMTEAGQVQSTKPNFVPILDKMELKQIIITSDNQTNPPTQKQQCSEKSKKDNSEGKMRYVFEENSCDDRQCGLNEETKNVVQSKGVSFV</sequence>
<protein>
    <submittedName>
        <fullName evidence="2">Uncharacterized protein</fullName>
    </submittedName>
</protein>